<dbReference type="Proteomes" id="UP001143307">
    <property type="component" value="Unassembled WGS sequence"/>
</dbReference>
<dbReference type="RefSeq" id="WP_279252889.1">
    <property type="nucleotide sequence ID" value="NZ_SHNP01000003.1"/>
</dbReference>
<dbReference type="InterPro" id="IPR001736">
    <property type="entry name" value="PLipase_D/transphosphatidylase"/>
</dbReference>
<dbReference type="CDD" id="cd09111">
    <property type="entry name" value="PLDc_ymdC_like_1"/>
    <property type="match status" value="1"/>
</dbReference>
<feature type="domain" description="PLD phosphodiesterase" evidence="1">
    <location>
        <begin position="184"/>
        <end position="211"/>
    </location>
</feature>
<evidence type="ECO:0000313" key="2">
    <source>
        <dbReference type="EMBL" id="MCX2974074.1"/>
    </source>
</evidence>
<evidence type="ECO:0000259" key="1">
    <source>
        <dbReference type="PROSITE" id="PS50035"/>
    </source>
</evidence>
<dbReference type="InterPro" id="IPR025202">
    <property type="entry name" value="PLD-like_dom"/>
</dbReference>
<dbReference type="PROSITE" id="PS50035">
    <property type="entry name" value="PLD"/>
    <property type="match status" value="2"/>
</dbReference>
<dbReference type="SUPFAM" id="SSF56024">
    <property type="entry name" value="Phospholipase D/nuclease"/>
    <property type="match status" value="2"/>
</dbReference>
<dbReference type="CDD" id="cd09113">
    <property type="entry name" value="PLDc_ymdC_like_2"/>
    <property type="match status" value="1"/>
</dbReference>
<organism evidence="2 3">
    <name type="scientific">Candidatus Seongchinamella marina</name>
    <dbReference type="NCBI Taxonomy" id="2518990"/>
    <lineage>
        <taxon>Bacteria</taxon>
        <taxon>Pseudomonadati</taxon>
        <taxon>Pseudomonadota</taxon>
        <taxon>Gammaproteobacteria</taxon>
        <taxon>Cellvibrionales</taxon>
        <taxon>Halieaceae</taxon>
        <taxon>Seongchinamella</taxon>
    </lineage>
</organism>
<name>A0ABT3SW29_9GAMM</name>
<dbReference type="PANTHER" id="PTHR21248">
    <property type="entry name" value="CARDIOLIPIN SYNTHASE"/>
    <property type="match status" value="1"/>
</dbReference>
<evidence type="ECO:0000313" key="3">
    <source>
        <dbReference type="Proteomes" id="UP001143307"/>
    </source>
</evidence>
<reference evidence="2" key="1">
    <citation type="submission" date="2019-02" db="EMBL/GenBank/DDBJ databases">
        <authorList>
            <person name="Li S.-H."/>
        </authorList>
    </citation>
    <scope>NUCLEOTIDE SEQUENCE</scope>
    <source>
        <strain evidence="2">IMCC8485</strain>
    </source>
</reference>
<gene>
    <name evidence="2" type="ORF">EYC87_10830</name>
</gene>
<accession>A0ABT3SW29</accession>
<dbReference type="Pfam" id="PF13091">
    <property type="entry name" value="PLDc_2"/>
    <property type="match status" value="2"/>
</dbReference>
<dbReference type="PANTHER" id="PTHR21248:SF12">
    <property type="entry name" value="CARDIOLIPIN SYNTHASE C"/>
    <property type="match status" value="1"/>
</dbReference>
<feature type="domain" description="PLD phosphodiesterase" evidence="1">
    <location>
        <begin position="436"/>
        <end position="463"/>
    </location>
</feature>
<protein>
    <submittedName>
        <fullName evidence="2">Phospholipase D family protein</fullName>
    </submittedName>
</protein>
<dbReference type="SMART" id="SM00155">
    <property type="entry name" value="PLDc"/>
    <property type="match status" value="2"/>
</dbReference>
<proteinExistence type="predicted"/>
<sequence>MPHVFEQTFSLSNMTCFSSQWPSTLRSLALLVMFSLLAACSSLPTDFEKVPSYALEADSENHLILELQELLNENPEKSGFRTLELGEEAFVSRIRLIDSASTSLDLQYYIWHDDLTGRTMHNQLLAAADRGVRVRILLDDLDTAGKDRILRLIDSHPNVEIRVFNPFANRARRLGDFIGDTHRINRRMHNKTLTADNIVTIFGGRNIGDEYFSADTNVGFGDMDALAIGPIAGEVSAQFDLYWNSEWAYPIAAFEWKELLEQADFKAFREKSDQYLEEARQSAYGDILRQYEMTTMKSITELKFVWSTWLLAYDQPSKVEANKVSAETHLAPKLQMGMDKTQRDLIIVSPYFVPGDEFTGYLVSLVDRGVRVRILTNSLQANDVSMVHAGYMRYREDLVAGGVELFEFKADANKVVRKENRESGEENKEKRRIGASKASLHAKFFSFDETYLFIGSFNLDGRSVALNSELGAYYASPEEAKILSQEFDEMILQIAYQLTLDESGDLQWTTERNGEELVFFKEPDTTWWKRFSTGFLSIIVPESQL</sequence>
<keyword evidence="3" id="KW-1185">Reference proteome</keyword>
<dbReference type="EMBL" id="SHNP01000003">
    <property type="protein sequence ID" value="MCX2974074.1"/>
    <property type="molecule type" value="Genomic_DNA"/>
</dbReference>
<dbReference type="Gene3D" id="3.30.870.10">
    <property type="entry name" value="Endonuclease Chain A"/>
    <property type="match status" value="2"/>
</dbReference>
<comment type="caution">
    <text evidence="2">The sequence shown here is derived from an EMBL/GenBank/DDBJ whole genome shotgun (WGS) entry which is preliminary data.</text>
</comment>